<evidence type="ECO:0000313" key="2">
    <source>
        <dbReference type="EMBL" id="GAB41403.1"/>
    </source>
</evidence>
<name>H5U6P5_9ACTN</name>
<evidence type="ECO:0000256" key="1">
    <source>
        <dbReference type="SAM" id="MobiDB-lite"/>
    </source>
</evidence>
<gene>
    <name evidence="2" type="ORF">GOSPT_129_00510</name>
</gene>
<accession>H5U6P5</accession>
<organism evidence="2 3">
    <name type="scientific">Gordonia sputi NBRC 100414</name>
    <dbReference type="NCBI Taxonomy" id="1089453"/>
    <lineage>
        <taxon>Bacteria</taxon>
        <taxon>Bacillati</taxon>
        <taxon>Actinomycetota</taxon>
        <taxon>Actinomycetes</taxon>
        <taxon>Mycobacteriales</taxon>
        <taxon>Gordoniaceae</taxon>
        <taxon>Gordonia</taxon>
    </lineage>
</organism>
<evidence type="ECO:0008006" key="4">
    <source>
        <dbReference type="Google" id="ProtNLM"/>
    </source>
</evidence>
<comment type="caution">
    <text evidence="2">The sequence shown here is derived from an EMBL/GenBank/DDBJ whole genome shotgun (WGS) entry which is preliminary data.</text>
</comment>
<dbReference type="Proteomes" id="UP000005845">
    <property type="component" value="Unassembled WGS sequence"/>
</dbReference>
<proteinExistence type="predicted"/>
<protein>
    <recommendedName>
        <fullName evidence="4">Amidase</fullName>
    </recommendedName>
</protein>
<keyword evidence="3" id="KW-1185">Reference proteome</keyword>
<dbReference type="InterPro" id="IPR036928">
    <property type="entry name" value="AS_sf"/>
</dbReference>
<feature type="region of interest" description="Disordered" evidence="1">
    <location>
        <begin position="158"/>
        <end position="179"/>
    </location>
</feature>
<dbReference type="eggNOG" id="COG0154">
    <property type="taxonomic scope" value="Bacteria"/>
</dbReference>
<dbReference type="PANTHER" id="PTHR42678:SF11">
    <property type="entry name" value="AMIDASE FAMILY PROTEIN"/>
    <property type="match status" value="1"/>
</dbReference>
<dbReference type="PANTHER" id="PTHR42678">
    <property type="entry name" value="AMIDASE"/>
    <property type="match status" value="1"/>
</dbReference>
<dbReference type="Gene3D" id="3.90.1300.10">
    <property type="entry name" value="Amidase signature (AS) domain"/>
    <property type="match status" value="1"/>
</dbReference>
<dbReference type="EMBL" id="BAFC01000127">
    <property type="protein sequence ID" value="GAB41403.1"/>
    <property type="molecule type" value="Genomic_DNA"/>
</dbReference>
<sequence>MIFPLPDGAIPDELHGYYARYNLDISEYPERAALGIPTLDEIPDLAEGVRGLEELRRVDLEEWLDELGLDALVFPSALDVGPADADINAASHERAMANGVWVSTGNTMIRHYGIPTVNVTMGAMSDIGMPVNLTFAGRAYDDNALLAYGWAYEHASRRRTAPPSTPELPPLRRPGVVSDGDVPALELTASARRDAQVAVIEVSGSSDADLLQVFVDGDAVPVDREGSSFTASIEIPAAELTRQHSAWRIPYGALVTAIATSSNGAANAEYVTVDGI</sequence>
<evidence type="ECO:0000313" key="3">
    <source>
        <dbReference type="Proteomes" id="UP000005845"/>
    </source>
</evidence>
<feature type="compositionally biased region" description="Pro residues" evidence="1">
    <location>
        <begin position="163"/>
        <end position="172"/>
    </location>
</feature>
<reference evidence="2 3" key="1">
    <citation type="submission" date="2012-02" db="EMBL/GenBank/DDBJ databases">
        <title>Whole genome shotgun sequence of Gordonia sputi NBRC 100414.</title>
        <authorList>
            <person name="Yoshida I."/>
            <person name="Hosoyama A."/>
            <person name="Tsuchikane K."/>
            <person name="Katsumata H."/>
            <person name="Yamazaki S."/>
            <person name="Fujita N."/>
        </authorList>
    </citation>
    <scope>NUCLEOTIDE SEQUENCE [LARGE SCALE GENOMIC DNA]</scope>
    <source>
        <strain evidence="2 3">NBRC 100414</strain>
    </source>
</reference>
<dbReference type="AlphaFoldDB" id="H5U6P5"/>
<dbReference type="SUPFAM" id="SSF75304">
    <property type="entry name" value="Amidase signature (AS) enzymes"/>
    <property type="match status" value="1"/>
</dbReference>